<accession>A0AA88T321</accession>
<proteinExistence type="predicted"/>
<gene>
    <name evidence="1" type="ORF">Q7C36_007443</name>
</gene>
<dbReference type="AlphaFoldDB" id="A0AA88T321"/>
<reference evidence="1" key="1">
    <citation type="submission" date="2023-08" db="EMBL/GenBank/DDBJ databases">
        <title>Pelteobagrus vachellii genome.</title>
        <authorList>
            <person name="Liu H."/>
        </authorList>
    </citation>
    <scope>NUCLEOTIDE SEQUENCE</scope>
    <source>
        <strain evidence="1">PRFRI_2022a</strain>
        <tissue evidence="1">Muscle</tissue>
    </source>
</reference>
<evidence type="ECO:0000313" key="1">
    <source>
        <dbReference type="EMBL" id="KAK2852242.1"/>
    </source>
</evidence>
<organism evidence="1 2">
    <name type="scientific">Tachysurus vachellii</name>
    <name type="common">Darkbarbel catfish</name>
    <name type="synonym">Pelteobagrus vachellii</name>
    <dbReference type="NCBI Taxonomy" id="175792"/>
    <lineage>
        <taxon>Eukaryota</taxon>
        <taxon>Metazoa</taxon>
        <taxon>Chordata</taxon>
        <taxon>Craniata</taxon>
        <taxon>Vertebrata</taxon>
        <taxon>Euteleostomi</taxon>
        <taxon>Actinopterygii</taxon>
        <taxon>Neopterygii</taxon>
        <taxon>Teleostei</taxon>
        <taxon>Ostariophysi</taxon>
        <taxon>Siluriformes</taxon>
        <taxon>Bagridae</taxon>
        <taxon>Tachysurus</taxon>
    </lineage>
</organism>
<protein>
    <submittedName>
        <fullName evidence="1">Uncharacterized protein</fullName>
    </submittedName>
</protein>
<dbReference type="Proteomes" id="UP001187315">
    <property type="component" value="Unassembled WGS sequence"/>
</dbReference>
<sequence>MLRWSSQAAAYFLSDERMRTNECTFLSILSVEALLSHYHPTLLTNSARFRQDAVVPKRQVQSACRARRVSCDSGCCEGATVNKGTATGAPDAAEGKATASRACAVQKAPRCVLVVTWPDSTGNEGTRSRKRRSLGSLTDTGTVRLLAEKVVS</sequence>
<comment type="caution">
    <text evidence="1">The sequence shown here is derived from an EMBL/GenBank/DDBJ whole genome shotgun (WGS) entry which is preliminary data.</text>
</comment>
<keyword evidence="2" id="KW-1185">Reference proteome</keyword>
<name>A0AA88T321_TACVA</name>
<dbReference type="EMBL" id="JAVHJS010000007">
    <property type="protein sequence ID" value="KAK2852242.1"/>
    <property type="molecule type" value="Genomic_DNA"/>
</dbReference>
<evidence type="ECO:0000313" key="2">
    <source>
        <dbReference type="Proteomes" id="UP001187315"/>
    </source>
</evidence>